<dbReference type="RefSeq" id="WP_087034430.1">
    <property type="nucleotide sequence ID" value="NZ_CP021377.1"/>
</dbReference>
<organism evidence="2 3">
    <name type="scientific">Oceanisphaera profunda</name>
    <dbReference type="NCBI Taxonomy" id="1416627"/>
    <lineage>
        <taxon>Bacteria</taxon>
        <taxon>Pseudomonadati</taxon>
        <taxon>Pseudomonadota</taxon>
        <taxon>Gammaproteobacteria</taxon>
        <taxon>Aeromonadales</taxon>
        <taxon>Aeromonadaceae</taxon>
        <taxon>Oceanisphaera</taxon>
    </lineage>
</organism>
<protein>
    <recommendedName>
        <fullName evidence="4">Cadmium carbonic anhydrase</fullName>
    </recommendedName>
</protein>
<dbReference type="Proteomes" id="UP000243937">
    <property type="component" value="Chromosome"/>
</dbReference>
<feature type="chain" id="PRO_5013072937" description="Cadmium carbonic anhydrase" evidence="1">
    <location>
        <begin position="22"/>
        <end position="294"/>
    </location>
</feature>
<accession>A0A1Y0D296</accession>
<keyword evidence="3" id="KW-1185">Reference proteome</keyword>
<name>A0A1Y0D296_9GAMM</name>
<dbReference type="AlphaFoldDB" id="A0A1Y0D296"/>
<gene>
    <name evidence="2" type="ORF">CBP31_00785</name>
</gene>
<evidence type="ECO:0000256" key="1">
    <source>
        <dbReference type="SAM" id="SignalP"/>
    </source>
</evidence>
<dbReference type="InterPro" id="IPR018883">
    <property type="entry name" value="Delta_CA"/>
</dbReference>
<dbReference type="EMBL" id="CP021377">
    <property type="protein sequence ID" value="ART81347.1"/>
    <property type="molecule type" value="Genomic_DNA"/>
</dbReference>
<evidence type="ECO:0000313" key="3">
    <source>
        <dbReference type="Proteomes" id="UP000243937"/>
    </source>
</evidence>
<reference evidence="2 3" key="1">
    <citation type="journal article" date="2014" name="Int. J. Syst. Evol. Microbiol.">
        <title>Oceanisphaera profunda sp. nov., a marine bacterium isolated from deep-sea sediment, and emended description of the genus Oceanisphaera.</title>
        <authorList>
            <person name="Xu Z."/>
            <person name="Zhang X.Y."/>
            <person name="Su H.N."/>
            <person name="Yu Z.C."/>
            <person name="Liu C."/>
            <person name="Li H."/>
            <person name="Chen X.L."/>
            <person name="Song X.Y."/>
            <person name="Xie B.B."/>
            <person name="Qin Q.L."/>
            <person name="Zhou B.C."/>
            <person name="Shi M."/>
            <person name="Huang Y."/>
            <person name="Zhang Y.Z."/>
        </authorList>
    </citation>
    <scope>NUCLEOTIDE SEQUENCE [LARGE SCALE GENOMIC DNA]</scope>
    <source>
        <strain evidence="2 3">SM1222</strain>
    </source>
</reference>
<keyword evidence="1" id="KW-0732">Signal</keyword>
<dbReference type="SUPFAM" id="SSF51069">
    <property type="entry name" value="Carbonic anhydrase"/>
    <property type="match status" value="1"/>
</dbReference>
<feature type="signal peptide" evidence="1">
    <location>
        <begin position="1"/>
        <end position="21"/>
    </location>
</feature>
<evidence type="ECO:0000313" key="2">
    <source>
        <dbReference type="EMBL" id="ART81347.1"/>
    </source>
</evidence>
<dbReference type="Pfam" id="PF10563">
    <property type="entry name" value="CA_like"/>
    <property type="match status" value="1"/>
</dbReference>
<sequence length="294" mass="31340">MKMNRIFLLVTTALLSTHVSAKDVPASINSEVTQQAVADQVLAEQRQQLAKNTDSQGFGPQSPRDIRVTTGENAIAFNAAPPASAMNLCNIHFHKNAEHAGGEFTTYVGNGDGQGYQGGYQYSGQLTAAELAPLEQRVCPSEQSSLAPGDTIEVHYVYSSANITPGPTLGACFNDAIKNPQLRVQAQVYVLVNDAKALDFGELNQHGEKNGLQQALNLPDNTGTAVEYAGSTTGPSFNEAGSPFQVSWSVKPKVAKVNIASVGQWCKSNVFEEDHAHGVRNLVTNPALLSTISQ</sequence>
<dbReference type="KEGG" id="opf:CBP31_00785"/>
<dbReference type="OrthoDB" id="8902034at2"/>
<dbReference type="InterPro" id="IPR036398">
    <property type="entry name" value="CA_dom_sf"/>
</dbReference>
<proteinExistence type="predicted"/>
<evidence type="ECO:0008006" key="4">
    <source>
        <dbReference type="Google" id="ProtNLM"/>
    </source>
</evidence>